<name>A0A811VEQ5_CERCA</name>
<evidence type="ECO:0000313" key="1">
    <source>
        <dbReference type="EMBL" id="CAD7012662.1"/>
    </source>
</evidence>
<reference evidence="1" key="1">
    <citation type="submission" date="2020-11" db="EMBL/GenBank/DDBJ databases">
        <authorList>
            <person name="Whitehead M."/>
        </authorList>
    </citation>
    <scope>NUCLEOTIDE SEQUENCE</scope>
    <source>
        <strain evidence="1">EGII</strain>
    </source>
</reference>
<dbReference type="Proteomes" id="UP000606786">
    <property type="component" value="Unassembled WGS sequence"/>
</dbReference>
<dbReference type="EMBL" id="CAJHJT010000056">
    <property type="protein sequence ID" value="CAD7012662.1"/>
    <property type="molecule type" value="Genomic_DNA"/>
</dbReference>
<gene>
    <name evidence="1" type="ORF">CCAP1982_LOCUS20769</name>
</gene>
<keyword evidence="2" id="KW-1185">Reference proteome</keyword>
<dbReference type="AlphaFoldDB" id="A0A811VEQ5"/>
<organism evidence="1 2">
    <name type="scientific">Ceratitis capitata</name>
    <name type="common">Mediterranean fruit fly</name>
    <name type="synonym">Tephritis capitata</name>
    <dbReference type="NCBI Taxonomy" id="7213"/>
    <lineage>
        <taxon>Eukaryota</taxon>
        <taxon>Metazoa</taxon>
        <taxon>Ecdysozoa</taxon>
        <taxon>Arthropoda</taxon>
        <taxon>Hexapoda</taxon>
        <taxon>Insecta</taxon>
        <taxon>Pterygota</taxon>
        <taxon>Neoptera</taxon>
        <taxon>Endopterygota</taxon>
        <taxon>Diptera</taxon>
        <taxon>Brachycera</taxon>
        <taxon>Muscomorpha</taxon>
        <taxon>Tephritoidea</taxon>
        <taxon>Tephritidae</taxon>
        <taxon>Ceratitis</taxon>
        <taxon>Ceratitis</taxon>
    </lineage>
</organism>
<proteinExistence type="predicted"/>
<accession>A0A811VEQ5</accession>
<protein>
    <submittedName>
        <fullName evidence="1">(Mediterranean fruit fly) hypothetical protein</fullName>
    </submittedName>
</protein>
<sequence length="145" mass="16523">MISSGDFKLLVNDKIVFRSLAKRVIAEGGNNEIRKPTEVQLPEKIEGKCRYKLQLKATDIPWTDLIYEQWIDELHESERKDLSLAAYFQSTSNNLKKPEKGNVYLSLKQTTSNNNPWTLSKVSGLTTPLMQPKRTESLSSPLLDI</sequence>
<evidence type="ECO:0000313" key="2">
    <source>
        <dbReference type="Proteomes" id="UP000606786"/>
    </source>
</evidence>
<comment type="caution">
    <text evidence="1">The sequence shown here is derived from an EMBL/GenBank/DDBJ whole genome shotgun (WGS) entry which is preliminary data.</text>
</comment>